<feature type="region of interest" description="Disordered" evidence="1">
    <location>
        <begin position="1"/>
        <end position="23"/>
    </location>
</feature>
<organism evidence="3 4">
    <name type="scientific">Blastopirellula marina</name>
    <dbReference type="NCBI Taxonomy" id="124"/>
    <lineage>
        <taxon>Bacteria</taxon>
        <taxon>Pseudomonadati</taxon>
        <taxon>Planctomycetota</taxon>
        <taxon>Planctomycetia</taxon>
        <taxon>Pirellulales</taxon>
        <taxon>Pirellulaceae</taxon>
        <taxon>Blastopirellula</taxon>
    </lineage>
</organism>
<dbReference type="CDD" id="cd03811">
    <property type="entry name" value="GT4_GT28_WabH-like"/>
    <property type="match status" value="1"/>
</dbReference>
<evidence type="ECO:0000313" key="4">
    <source>
        <dbReference type="Proteomes" id="UP000239388"/>
    </source>
</evidence>
<accession>A0A2S8G0I7</accession>
<dbReference type="Pfam" id="PF13692">
    <property type="entry name" value="Glyco_trans_1_4"/>
    <property type="match status" value="1"/>
</dbReference>
<evidence type="ECO:0000256" key="1">
    <source>
        <dbReference type="SAM" id="MobiDB-lite"/>
    </source>
</evidence>
<gene>
    <name evidence="3" type="ORF">C5Y98_07665</name>
</gene>
<proteinExistence type="predicted"/>
<evidence type="ECO:0000313" key="3">
    <source>
        <dbReference type="EMBL" id="PQO37962.1"/>
    </source>
</evidence>
<dbReference type="Proteomes" id="UP000239388">
    <property type="component" value="Unassembled WGS sequence"/>
</dbReference>
<protein>
    <recommendedName>
        <fullName evidence="2">Glycosyltransferase subfamily 4-like N-terminal domain-containing protein</fullName>
    </recommendedName>
</protein>
<comment type="caution">
    <text evidence="3">The sequence shown here is derived from an EMBL/GenBank/DDBJ whole genome shotgun (WGS) entry which is preliminary data.</text>
</comment>
<dbReference type="GO" id="GO:0016757">
    <property type="term" value="F:glycosyltransferase activity"/>
    <property type="evidence" value="ECO:0007669"/>
    <property type="project" value="UniProtKB-ARBA"/>
</dbReference>
<dbReference type="Pfam" id="PF13439">
    <property type="entry name" value="Glyco_transf_4"/>
    <property type="match status" value="1"/>
</dbReference>
<sequence>MVEYMRKGRNSTRPGPFPPFESDMPDALPAEPQRIVIVTTELGMGGAERCVANLASRLNREKYQVQVVALATPPEPPRDGLVRQLHEAGVPLTFLNCRRSWQFFSATRQLRRIVQDTQPAVLWSFLFHANVVATLAARGLPVRRLQALRVIEQGRWRRKLQAWVAAKADRVLCVSEGVRQFAETTLGISPEKLAVIANGIDVAAIEPTIYSAPIDRKMRMIAVGRLDPQKDYPTMLQSVSWQLRNHDDWELVIVGNGPERSSLETLVHTLGVSGRVRLVGWQPDIQTWLQDSEIYLLTSRWEGMPNALIEAMAHGLPVVTTDVEGVAELLPGSLGRQVATRQEFLDRRTILDDLMENPSLRQQFGQVNRVQIQEHFSLQQMVQQYEALLDDLLSSKNMQR</sequence>
<dbReference type="Gene3D" id="3.40.50.2000">
    <property type="entry name" value="Glycogen Phosphorylase B"/>
    <property type="match status" value="2"/>
</dbReference>
<name>A0A2S8G0I7_9BACT</name>
<dbReference type="AlphaFoldDB" id="A0A2S8G0I7"/>
<evidence type="ECO:0000259" key="2">
    <source>
        <dbReference type="Pfam" id="PF13439"/>
    </source>
</evidence>
<reference evidence="3 4" key="1">
    <citation type="submission" date="2018-02" db="EMBL/GenBank/DDBJ databases">
        <title>Comparative genomes isolates from brazilian mangrove.</title>
        <authorList>
            <person name="Araujo J.E."/>
            <person name="Taketani R.G."/>
            <person name="Silva M.C.P."/>
            <person name="Loureco M.V."/>
            <person name="Andreote F.D."/>
        </authorList>
    </citation>
    <scope>NUCLEOTIDE SEQUENCE [LARGE SCALE GENOMIC DNA]</scope>
    <source>
        <strain evidence="3 4">NAP PRIS-MGV</strain>
    </source>
</reference>
<dbReference type="InterPro" id="IPR028098">
    <property type="entry name" value="Glyco_trans_4-like_N"/>
</dbReference>
<dbReference type="SUPFAM" id="SSF53756">
    <property type="entry name" value="UDP-Glycosyltransferase/glycogen phosphorylase"/>
    <property type="match status" value="1"/>
</dbReference>
<feature type="domain" description="Glycosyltransferase subfamily 4-like N-terminal" evidence="2">
    <location>
        <begin position="44"/>
        <end position="203"/>
    </location>
</feature>
<dbReference type="PANTHER" id="PTHR12526">
    <property type="entry name" value="GLYCOSYLTRANSFERASE"/>
    <property type="match status" value="1"/>
</dbReference>
<dbReference type="EMBL" id="PUIB01000011">
    <property type="protein sequence ID" value="PQO37962.1"/>
    <property type="molecule type" value="Genomic_DNA"/>
</dbReference>